<dbReference type="Proteomes" id="UP000030108">
    <property type="component" value="Unassembled WGS sequence"/>
</dbReference>
<evidence type="ECO:0000313" key="1">
    <source>
        <dbReference type="EMBL" id="EUC61774.1"/>
    </source>
</evidence>
<sequence>MRVALEEAISPPGATLAQYGLPMDAVLKVYDHRFTTSVRHSWNLKAFDPDHEAEYAAYVNGPHAARTPAEMFEGGIEAAEEYLDPNDDNHILREHYIALTIASYFTSERNAYEQLSSLQGWDIPTFYGTTRFLGGEDAPNLDLTKPGILLQYIKGIDLAHTRRDRVDMYSRLGVANFGMRLENFIVKPDGSGVVMINLANTQLRKAGITDYEWKKEKSMYDEEGQLVDRVTFAWDWEFKYIYQWRIDD</sequence>
<comment type="caution">
    <text evidence="1">The sequence shown here is derived from an EMBL/GenBank/DDBJ whole genome shotgun (WGS) entry which is preliminary data.</text>
</comment>
<feature type="non-terminal residue" evidence="1">
    <location>
        <position position="248"/>
    </location>
</feature>
<gene>
    <name evidence="1" type="ORF">RSOL_406020</name>
</gene>
<organism evidence="1 2">
    <name type="scientific">Rhizoctonia solani AG-3 Rhs1AP</name>
    <dbReference type="NCBI Taxonomy" id="1086054"/>
    <lineage>
        <taxon>Eukaryota</taxon>
        <taxon>Fungi</taxon>
        <taxon>Dikarya</taxon>
        <taxon>Basidiomycota</taxon>
        <taxon>Agaricomycotina</taxon>
        <taxon>Agaricomycetes</taxon>
        <taxon>Cantharellales</taxon>
        <taxon>Ceratobasidiaceae</taxon>
        <taxon>Rhizoctonia</taxon>
    </lineage>
</organism>
<accession>X8JDQ2</accession>
<protein>
    <submittedName>
        <fullName evidence="1">Uncharacterized protein</fullName>
    </submittedName>
</protein>
<dbReference type="AlphaFoldDB" id="X8JDQ2"/>
<name>X8JDQ2_9AGAM</name>
<dbReference type="EMBL" id="JATN01000319">
    <property type="protein sequence ID" value="EUC61774.1"/>
    <property type="molecule type" value="Genomic_DNA"/>
</dbReference>
<proteinExistence type="predicted"/>
<reference evidence="2" key="1">
    <citation type="journal article" date="2014" name="Genome Announc.">
        <title>Draft genome sequence of the plant-pathogenic soil fungus Rhizoctonia solani anastomosis group 3 strain Rhs1AP.</title>
        <authorList>
            <person name="Cubeta M.A."/>
            <person name="Thomas E."/>
            <person name="Dean R.A."/>
            <person name="Jabaji S."/>
            <person name="Neate S.M."/>
            <person name="Tavantzis S."/>
            <person name="Toda T."/>
            <person name="Vilgalys R."/>
            <person name="Bharathan N."/>
            <person name="Fedorova-Abrams N."/>
            <person name="Pakala S.B."/>
            <person name="Pakala S.M."/>
            <person name="Zafar N."/>
            <person name="Joardar V."/>
            <person name="Losada L."/>
            <person name="Nierman W.C."/>
        </authorList>
    </citation>
    <scope>NUCLEOTIDE SEQUENCE [LARGE SCALE GENOMIC DNA]</scope>
    <source>
        <strain evidence="2">AG-3</strain>
    </source>
</reference>
<evidence type="ECO:0000313" key="2">
    <source>
        <dbReference type="Proteomes" id="UP000030108"/>
    </source>
</evidence>